<feature type="domain" description="Fibrinogen C-terminal" evidence="9">
    <location>
        <begin position="90"/>
        <end position="263"/>
    </location>
</feature>
<evidence type="ECO:0000313" key="11">
    <source>
        <dbReference type="Proteomes" id="UP000007110"/>
    </source>
</evidence>
<dbReference type="Proteomes" id="UP000007110">
    <property type="component" value="Unassembled WGS sequence"/>
</dbReference>
<organism evidence="10 11">
    <name type="scientific">Strongylocentrotus purpuratus</name>
    <name type="common">Purple sea urchin</name>
    <dbReference type="NCBI Taxonomy" id="7668"/>
    <lineage>
        <taxon>Eukaryota</taxon>
        <taxon>Metazoa</taxon>
        <taxon>Echinodermata</taxon>
        <taxon>Eleutherozoa</taxon>
        <taxon>Echinozoa</taxon>
        <taxon>Echinoidea</taxon>
        <taxon>Euechinoidea</taxon>
        <taxon>Echinacea</taxon>
        <taxon>Camarodonta</taxon>
        <taxon>Echinidea</taxon>
        <taxon>Strongylocentrotidae</taxon>
        <taxon>Strongylocentrotus</taxon>
    </lineage>
</organism>
<dbReference type="RefSeq" id="XP_030845734.1">
    <property type="nucleotide sequence ID" value="XM_030989874.1"/>
</dbReference>
<dbReference type="InterPro" id="IPR036056">
    <property type="entry name" value="Fibrinogen-like_C"/>
</dbReference>
<reference evidence="10" key="2">
    <citation type="submission" date="2021-01" db="UniProtKB">
        <authorList>
            <consortium name="EnsemblMetazoa"/>
        </authorList>
    </citation>
    <scope>IDENTIFICATION</scope>
</reference>
<name>A0A7M7P3E3_STRPU</name>
<dbReference type="InterPro" id="IPR002181">
    <property type="entry name" value="Fibrinogen_a/b/g_C_dom"/>
</dbReference>
<feature type="chain" id="PRO_5029820515" description="Fibrinogen C-terminal domain-containing protein" evidence="8">
    <location>
        <begin position="18"/>
        <end position="263"/>
    </location>
</feature>
<keyword evidence="3 8" id="KW-0732">Signal</keyword>
<dbReference type="SMART" id="SM00186">
    <property type="entry name" value="FBG"/>
    <property type="match status" value="1"/>
</dbReference>
<comment type="subcellular location">
    <subcellularLocation>
        <location evidence="1">Secreted</location>
    </subcellularLocation>
</comment>
<dbReference type="InterPro" id="IPR014716">
    <property type="entry name" value="Fibrinogen_a/b/g_C_1"/>
</dbReference>
<dbReference type="SUPFAM" id="SSF56496">
    <property type="entry name" value="Fibrinogen C-terminal domain-like"/>
    <property type="match status" value="1"/>
</dbReference>
<evidence type="ECO:0000256" key="4">
    <source>
        <dbReference type="ARBA" id="ARBA00023054"/>
    </source>
</evidence>
<protein>
    <recommendedName>
        <fullName evidence="9">Fibrinogen C-terminal domain-containing protein</fullName>
    </recommendedName>
</protein>
<evidence type="ECO:0000256" key="8">
    <source>
        <dbReference type="SAM" id="SignalP"/>
    </source>
</evidence>
<feature type="compositionally biased region" description="Low complexity" evidence="7">
    <location>
        <begin position="22"/>
        <end position="37"/>
    </location>
</feature>
<dbReference type="PANTHER" id="PTHR47221:SF6">
    <property type="entry name" value="FIBRINOGEN ALPHA CHAIN"/>
    <property type="match status" value="1"/>
</dbReference>
<proteinExistence type="predicted"/>
<evidence type="ECO:0000256" key="6">
    <source>
        <dbReference type="ARBA" id="ARBA00023180"/>
    </source>
</evidence>
<keyword evidence="4" id="KW-0175">Coiled coil</keyword>
<dbReference type="PANTHER" id="PTHR47221">
    <property type="entry name" value="FIBRINOGEN ALPHA CHAIN"/>
    <property type="match status" value="1"/>
</dbReference>
<evidence type="ECO:0000256" key="5">
    <source>
        <dbReference type="ARBA" id="ARBA00023157"/>
    </source>
</evidence>
<evidence type="ECO:0000313" key="10">
    <source>
        <dbReference type="EnsemblMetazoa" id="XP_030845734"/>
    </source>
</evidence>
<keyword evidence="11" id="KW-1185">Reference proteome</keyword>
<evidence type="ECO:0000259" key="9">
    <source>
        <dbReference type="PROSITE" id="PS51406"/>
    </source>
</evidence>
<keyword evidence="6" id="KW-0325">Glycoprotein</keyword>
<feature type="region of interest" description="Disordered" evidence="7">
    <location>
        <begin position="22"/>
        <end position="61"/>
    </location>
</feature>
<evidence type="ECO:0000256" key="2">
    <source>
        <dbReference type="ARBA" id="ARBA00022525"/>
    </source>
</evidence>
<evidence type="ECO:0000256" key="7">
    <source>
        <dbReference type="SAM" id="MobiDB-lite"/>
    </source>
</evidence>
<feature type="signal peptide" evidence="8">
    <location>
        <begin position="1"/>
        <end position="17"/>
    </location>
</feature>
<keyword evidence="2" id="KW-0964">Secreted</keyword>
<dbReference type="AlphaFoldDB" id="A0A7M7P3E3"/>
<dbReference type="GO" id="GO:0005615">
    <property type="term" value="C:extracellular space"/>
    <property type="evidence" value="ECO:0000318"/>
    <property type="project" value="GO_Central"/>
</dbReference>
<accession>A0A7M7P3E3</accession>
<dbReference type="PROSITE" id="PS51406">
    <property type="entry name" value="FIBRINOGEN_C_2"/>
    <property type="match status" value="1"/>
</dbReference>
<reference evidence="11" key="1">
    <citation type="submission" date="2015-02" db="EMBL/GenBank/DDBJ databases">
        <title>Genome sequencing for Strongylocentrotus purpuratus.</title>
        <authorList>
            <person name="Murali S."/>
            <person name="Liu Y."/>
            <person name="Vee V."/>
            <person name="English A."/>
            <person name="Wang M."/>
            <person name="Skinner E."/>
            <person name="Han Y."/>
            <person name="Muzny D.M."/>
            <person name="Worley K.C."/>
            <person name="Gibbs R.A."/>
        </authorList>
    </citation>
    <scope>NUCLEOTIDE SEQUENCE</scope>
</reference>
<dbReference type="Gene3D" id="3.90.215.10">
    <property type="entry name" value="Gamma Fibrinogen, chain A, domain 1"/>
    <property type="match status" value="1"/>
</dbReference>
<sequence length="263" mass="30000">MELKIVILSLCLVLVRGQWRQRPQQPQLPQRPQGPQRPQQPIPGYPRGPMGPARPVDPFAPFAPFAPPVQPVQPRTTCCDRNLYGGHTGTTPLPMPKHCLDIREFGGVRSGVYTIYVSSVNECGKRDVYCDQTRDGGGWTVIQRRIDGRLNFLRDWEEYKNGFGFLEGEFWLGNEWIRKLAMQGPHELRVDLGDFQQQERFARYRVFSISDERSNYTLRVERYDPQSNSVVGRDYDYITPLDGFPESGFEGFNCVAGKDAGGK</sequence>
<dbReference type="InterPro" id="IPR037579">
    <property type="entry name" value="FIB_ANG-like"/>
</dbReference>
<dbReference type="EnsemblMetazoa" id="XM_030989874">
    <property type="protein sequence ID" value="XP_030845734"/>
    <property type="gene ID" value="LOC115925859"/>
</dbReference>
<dbReference type="KEGG" id="spu:115925859"/>
<evidence type="ECO:0000256" key="1">
    <source>
        <dbReference type="ARBA" id="ARBA00004613"/>
    </source>
</evidence>
<dbReference type="GeneID" id="115925859"/>
<evidence type="ECO:0000256" key="3">
    <source>
        <dbReference type="ARBA" id="ARBA00022729"/>
    </source>
</evidence>
<dbReference type="OrthoDB" id="6161093at2759"/>
<dbReference type="NCBIfam" id="NF040941">
    <property type="entry name" value="GGGWT_bact"/>
    <property type="match status" value="1"/>
</dbReference>
<dbReference type="InParanoid" id="A0A7M7P3E3"/>
<feature type="compositionally biased region" description="Low complexity" evidence="7">
    <location>
        <begin position="47"/>
        <end position="61"/>
    </location>
</feature>
<keyword evidence="5" id="KW-1015">Disulfide bond</keyword>
<dbReference type="Pfam" id="PF00147">
    <property type="entry name" value="Fibrinogen_C"/>
    <property type="match status" value="1"/>
</dbReference>